<protein>
    <submittedName>
        <fullName evidence="2">AAA family ATPase</fullName>
    </submittedName>
</protein>
<evidence type="ECO:0000313" key="2">
    <source>
        <dbReference type="EMBL" id="MDQ4213776.1"/>
    </source>
</evidence>
<organism evidence="2 3">
    <name type="scientific">Microbacterium capsulatum</name>
    <dbReference type="NCBI Taxonomy" id="3041921"/>
    <lineage>
        <taxon>Bacteria</taxon>
        <taxon>Bacillati</taxon>
        <taxon>Actinomycetota</taxon>
        <taxon>Actinomycetes</taxon>
        <taxon>Micrococcales</taxon>
        <taxon>Microbacteriaceae</taxon>
        <taxon>Microbacterium</taxon>
    </lineage>
</organism>
<feature type="region of interest" description="Disordered" evidence="1">
    <location>
        <begin position="1"/>
        <end position="25"/>
    </location>
</feature>
<accession>A0ABU0XF77</accession>
<keyword evidence="3" id="KW-1185">Reference proteome</keyword>
<name>A0ABU0XF77_9MICO</name>
<proteinExistence type="predicted"/>
<feature type="compositionally biased region" description="Basic and acidic residues" evidence="1">
    <location>
        <begin position="305"/>
        <end position="314"/>
    </location>
</feature>
<gene>
    <name evidence="2" type="ORF">RBR11_07590</name>
</gene>
<feature type="region of interest" description="Disordered" evidence="1">
    <location>
        <begin position="302"/>
        <end position="383"/>
    </location>
</feature>
<dbReference type="RefSeq" id="WP_308488713.1">
    <property type="nucleotide sequence ID" value="NZ_JAVFCB010000003.1"/>
</dbReference>
<dbReference type="Gene3D" id="3.40.50.300">
    <property type="entry name" value="P-loop containing nucleotide triphosphate hydrolases"/>
    <property type="match status" value="1"/>
</dbReference>
<sequence>MTAYLDDRDLPPWPDAAAPDVLSPPRPPAEYVDVAAVLNGTLTAPETACGGVRADGVHLCYLGAVNVLLGAPEAGKTLAAGAMAADELNSGGSVLWIDLDHNGPAAILDRLRRFGVPATTLTDPSRFRLATPDDTDAIAAIVHDCANWHPTFIVLDSIGELMPMYGANSNDADDYTRVHRTVLTALARTGAGVLTIDHEAKGVDSRNYGATGSAAKKRTIDGALLRVTNVDPFTKEHGGRAQLSIVKDRHGALRALAAGREPVIASFVVTPVPGGSDYRFETPTPTMQPTSDLEILAALVPPPSSKRDVQDRLHWGGTRAGTALRLLRQRDNGPDGPPGPGPVPVQRSTSGPTGPHPYRGDQDHDQDHPTKTHHPQDDKRTTP</sequence>
<reference evidence="2 3" key="1">
    <citation type="submission" date="2023-08" db="EMBL/GenBank/DDBJ databases">
        <title>Microbacterium sp. nov., isolated from a waste landfill.</title>
        <authorList>
            <person name="Wen W."/>
        </authorList>
    </citation>
    <scope>NUCLEOTIDE SEQUENCE [LARGE SCALE GENOMIC DNA]</scope>
    <source>
        <strain evidence="2 3">ASV81</strain>
    </source>
</reference>
<dbReference type="EMBL" id="JAVFCB010000003">
    <property type="protein sequence ID" value="MDQ4213776.1"/>
    <property type="molecule type" value="Genomic_DNA"/>
</dbReference>
<comment type="caution">
    <text evidence="2">The sequence shown here is derived from an EMBL/GenBank/DDBJ whole genome shotgun (WGS) entry which is preliminary data.</text>
</comment>
<dbReference type="SUPFAM" id="SSF52540">
    <property type="entry name" value="P-loop containing nucleoside triphosphate hydrolases"/>
    <property type="match status" value="1"/>
</dbReference>
<feature type="compositionally biased region" description="Basic and acidic residues" evidence="1">
    <location>
        <begin position="1"/>
        <end position="10"/>
    </location>
</feature>
<dbReference type="Pfam" id="PF13481">
    <property type="entry name" value="AAA_25"/>
    <property type="match status" value="1"/>
</dbReference>
<dbReference type="InterPro" id="IPR027417">
    <property type="entry name" value="P-loop_NTPase"/>
</dbReference>
<feature type="compositionally biased region" description="Basic and acidic residues" evidence="1">
    <location>
        <begin position="358"/>
        <end position="383"/>
    </location>
</feature>
<evidence type="ECO:0000256" key="1">
    <source>
        <dbReference type="SAM" id="MobiDB-lite"/>
    </source>
</evidence>
<dbReference type="Proteomes" id="UP001230289">
    <property type="component" value="Unassembled WGS sequence"/>
</dbReference>
<evidence type="ECO:0000313" key="3">
    <source>
        <dbReference type="Proteomes" id="UP001230289"/>
    </source>
</evidence>